<comment type="caution">
    <text evidence="2">The sequence shown here is derived from an EMBL/GenBank/DDBJ whole genome shotgun (WGS) entry which is preliminary data.</text>
</comment>
<dbReference type="Proteomes" id="UP000295722">
    <property type="component" value="Unassembled WGS sequence"/>
</dbReference>
<evidence type="ECO:0000256" key="1">
    <source>
        <dbReference type="SAM" id="MobiDB-lite"/>
    </source>
</evidence>
<dbReference type="InterPro" id="IPR022053">
    <property type="entry name" value="DUF3613"/>
</dbReference>
<protein>
    <submittedName>
        <fullName evidence="2">DUF3613 domain-containing protein</fullName>
    </submittedName>
</protein>
<keyword evidence="3" id="KW-1185">Reference proteome</keyword>
<sequence>MALVVPAAHAQGTDVQASGAPVPDSEVGHATQAWLELQRSNTQAAPALPMLGAEAGYAYRRYMKSFDTEIPASFGSTIQTGSGQGSAGGSASSSGSGAY</sequence>
<proteinExistence type="predicted"/>
<accession>A0A4R5MEW2</accession>
<reference evidence="2 3" key="1">
    <citation type="submission" date="2019-03" db="EMBL/GenBank/DDBJ databases">
        <title>Paraburkholderia sp. 4M-K11, isolated from subtropical forest soil.</title>
        <authorList>
            <person name="Gao Z.-H."/>
            <person name="Qiu L.-H."/>
        </authorList>
    </citation>
    <scope>NUCLEOTIDE SEQUENCE [LARGE SCALE GENOMIC DNA]</scope>
    <source>
        <strain evidence="2 3">4M-K11</strain>
    </source>
</reference>
<dbReference type="AlphaFoldDB" id="A0A4R5MEW2"/>
<evidence type="ECO:0000313" key="2">
    <source>
        <dbReference type="EMBL" id="TDG25666.1"/>
    </source>
</evidence>
<name>A0A4R5MEW2_9BURK</name>
<feature type="region of interest" description="Disordered" evidence="1">
    <location>
        <begin position="73"/>
        <end position="99"/>
    </location>
</feature>
<dbReference type="Pfam" id="PF12266">
    <property type="entry name" value="DUF3613"/>
    <property type="match status" value="1"/>
</dbReference>
<feature type="region of interest" description="Disordered" evidence="1">
    <location>
        <begin position="1"/>
        <end position="28"/>
    </location>
</feature>
<evidence type="ECO:0000313" key="3">
    <source>
        <dbReference type="Proteomes" id="UP000295722"/>
    </source>
</evidence>
<dbReference type="OrthoDB" id="8797260at2"/>
<organism evidence="2 3">
    <name type="scientific">Paraburkholderia silviterrae</name>
    <dbReference type="NCBI Taxonomy" id="2528715"/>
    <lineage>
        <taxon>Bacteria</taxon>
        <taxon>Pseudomonadati</taxon>
        <taxon>Pseudomonadota</taxon>
        <taxon>Betaproteobacteria</taxon>
        <taxon>Burkholderiales</taxon>
        <taxon>Burkholderiaceae</taxon>
        <taxon>Paraburkholderia</taxon>
    </lineage>
</organism>
<dbReference type="EMBL" id="SMRP01000002">
    <property type="protein sequence ID" value="TDG25666.1"/>
    <property type="molecule type" value="Genomic_DNA"/>
</dbReference>
<feature type="compositionally biased region" description="Low complexity" evidence="1">
    <location>
        <begin position="89"/>
        <end position="99"/>
    </location>
</feature>
<gene>
    <name evidence="2" type="ORF">EYW47_05390</name>
</gene>